<evidence type="ECO:0000313" key="2">
    <source>
        <dbReference type="EMBL" id="KAL3778741.1"/>
    </source>
</evidence>
<organism evidence="2 3">
    <name type="scientific">Cyclotella atomus</name>
    <dbReference type="NCBI Taxonomy" id="382360"/>
    <lineage>
        <taxon>Eukaryota</taxon>
        <taxon>Sar</taxon>
        <taxon>Stramenopiles</taxon>
        <taxon>Ochrophyta</taxon>
        <taxon>Bacillariophyta</taxon>
        <taxon>Coscinodiscophyceae</taxon>
        <taxon>Thalassiosirophycidae</taxon>
        <taxon>Stephanodiscales</taxon>
        <taxon>Stephanodiscaceae</taxon>
        <taxon>Cyclotella</taxon>
    </lineage>
</organism>
<reference evidence="2 3" key="1">
    <citation type="submission" date="2024-10" db="EMBL/GenBank/DDBJ databases">
        <title>Updated reference genomes for cyclostephanoid diatoms.</title>
        <authorList>
            <person name="Roberts W.R."/>
            <person name="Alverson A.J."/>
        </authorList>
    </citation>
    <scope>NUCLEOTIDE SEQUENCE [LARGE SCALE GENOMIC DNA]</scope>
    <source>
        <strain evidence="2 3">AJA010-31</strain>
    </source>
</reference>
<dbReference type="Proteomes" id="UP001530400">
    <property type="component" value="Unassembled WGS sequence"/>
</dbReference>
<comment type="caution">
    <text evidence="2">The sequence shown here is derived from an EMBL/GenBank/DDBJ whole genome shotgun (WGS) entry which is preliminary data.</text>
</comment>
<sequence length="112" mass="12707">MLRRELLLSQNNEEEPRRYPRQNTVGNWKDGPRKDNVLKEHKGKWKMGMMCLLTLPAFALSVVRDWGQPPPGVTNISAKGSFNLFGTKSFQAASLQLGRSARRLVKFSGLYS</sequence>
<gene>
    <name evidence="2" type="ORF">ACHAWO_013765</name>
</gene>
<evidence type="ECO:0000313" key="3">
    <source>
        <dbReference type="Proteomes" id="UP001530400"/>
    </source>
</evidence>
<name>A0ABD3NTC9_9STRA</name>
<accession>A0ABD3NTC9</accession>
<evidence type="ECO:0000256" key="1">
    <source>
        <dbReference type="SAM" id="MobiDB-lite"/>
    </source>
</evidence>
<feature type="region of interest" description="Disordered" evidence="1">
    <location>
        <begin position="1"/>
        <end position="35"/>
    </location>
</feature>
<proteinExistence type="predicted"/>
<keyword evidence="3" id="KW-1185">Reference proteome</keyword>
<dbReference type="AlphaFoldDB" id="A0ABD3NTC9"/>
<protein>
    <submittedName>
        <fullName evidence="2">Uncharacterized protein</fullName>
    </submittedName>
</protein>
<dbReference type="EMBL" id="JALLPJ020000972">
    <property type="protein sequence ID" value="KAL3778741.1"/>
    <property type="molecule type" value="Genomic_DNA"/>
</dbReference>